<sequence>MRNTAILTFAQSECNGNVVFIMPSLLLRGLSPVTQAACEMTVAACELARQANIMSVSRVW</sequence>
<proteinExistence type="predicted"/>
<comment type="caution">
    <text evidence="1">The sequence shown here is derived from an EMBL/GenBank/DDBJ whole genome shotgun (WGS) entry which is preliminary data.</text>
</comment>
<evidence type="ECO:0000313" key="1">
    <source>
        <dbReference type="EMBL" id="MPN61785.1"/>
    </source>
</evidence>
<dbReference type="AlphaFoldDB" id="A0A645JDI7"/>
<name>A0A645JDI7_9ZZZZ</name>
<reference evidence="1" key="1">
    <citation type="submission" date="2019-08" db="EMBL/GenBank/DDBJ databases">
        <authorList>
            <person name="Kucharzyk K."/>
            <person name="Murdoch R.W."/>
            <person name="Higgins S."/>
            <person name="Loffler F."/>
        </authorList>
    </citation>
    <scope>NUCLEOTIDE SEQUENCE</scope>
</reference>
<dbReference type="EMBL" id="VSSQ01138893">
    <property type="protein sequence ID" value="MPN61785.1"/>
    <property type="molecule type" value="Genomic_DNA"/>
</dbReference>
<gene>
    <name evidence="1" type="ORF">SDC9_209528</name>
</gene>
<organism evidence="1">
    <name type="scientific">bioreactor metagenome</name>
    <dbReference type="NCBI Taxonomy" id="1076179"/>
    <lineage>
        <taxon>unclassified sequences</taxon>
        <taxon>metagenomes</taxon>
        <taxon>ecological metagenomes</taxon>
    </lineage>
</organism>
<accession>A0A645JDI7</accession>
<protein>
    <submittedName>
        <fullName evidence="1">Uncharacterized protein</fullName>
    </submittedName>
</protein>